<dbReference type="Gene3D" id="6.10.250.1370">
    <property type="match status" value="1"/>
</dbReference>
<evidence type="ECO:0000313" key="2">
    <source>
        <dbReference type="Ensembl" id="ENSNNAP00000020536.1"/>
    </source>
</evidence>
<organism evidence="2 3">
    <name type="scientific">Naja naja</name>
    <name type="common">Indian cobra</name>
    <dbReference type="NCBI Taxonomy" id="35670"/>
    <lineage>
        <taxon>Eukaryota</taxon>
        <taxon>Metazoa</taxon>
        <taxon>Chordata</taxon>
        <taxon>Craniata</taxon>
        <taxon>Vertebrata</taxon>
        <taxon>Euteleostomi</taxon>
        <taxon>Lepidosauria</taxon>
        <taxon>Squamata</taxon>
        <taxon>Bifurcata</taxon>
        <taxon>Unidentata</taxon>
        <taxon>Episquamata</taxon>
        <taxon>Toxicofera</taxon>
        <taxon>Serpentes</taxon>
        <taxon>Colubroidea</taxon>
        <taxon>Elapidae</taxon>
        <taxon>Elapinae</taxon>
        <taxon>Naja</taxon>
    </lineage>
</organism>
<proteinExistence type="predicted"/>
<dbReference type="Proteomes" id="UP000694559">
    <property type="component" value="Unplaced"/>
</dbReference>
<dbReference type="AlphaFoldDB" id="A0A8C7E384"/>
<reference evidence="2" key="2">
    <citation type="submission" date="2025-09" db="UniProtKB">
        <authorList>
            <consortium name="Ensembl"/>
        </authorList>
    </citation>
    <scope>IDENTIFICATION</scope>
</reference>
<keyword evidence="1" id="KW-0175">Coiled coil</keyword>
<name>A0A8C7E384_NAJNA</name>
<reference evidence="2" key="1">
    <citation type="submission" date="2025-08" db="UniProtKB">
        <authorList>
            <consortium name="Ensembl"/>
        </authorList>
    </citation>
    <scope>IDENTIFICATION</scope>
</reference>
<keyword evidence="3" id="KW-1185">Reference proteome</keyword>
<accession>A0A8C7E384</accession>
<evidence type="ECO:0000256" key="1">
    <source>
        <dbReference type="SAM" id="Coils"/>
    </source>
</evidence>
<dbReference type="Ensembl" id="ENSNNAT00000021540.1">
    <property type="protein sequence ID" value="ENSNNAP00000020536.1"/>
    <property type="gene ID" value="ENSNNAG00000013628.1"/>
</dbReference>
<evidence type="ECO:0000313" key="3">
    <source>
        <dbReference type="Proteomes" id="UP000694559"/>
    </source>
</evidence>
<feature type="coiled-coil region" evidence="1">
    <location>
        <begin position="45"/>
        <end position="79"/>
    </location>
</feature>
<sequence length="83" mass="9830">MGRVDIIFTYIIHYINSIPIPVPLFPCFDSSSLCLDQDPSLKTMLSKLVHEMFLLNSLLNKLEEEYHHQKRLQKQLKQSQWRA</sequence>
<protein>
    <submittedName>
        <fullName evidence="2">Uncharacterized protein</fullName>
    </submittedName>
</protein>